<name>T1G5Q0_HELRO</name>
<feature type="signal peptide" evidence="1">
    <location>
        <begin position="1"/>
        <end position="17"/>
    </location>
</feature>
<evidence type="ECO:0000256" key="1">
    <source>
        <dbReference type="SAM" id="SignalP"/>
    </source>
</evidence>
<evidence type="ECO:0008006" key="5">
    <source>
        <dbReference type="Google" id="ProtNLM"/>
    </source>
</evidence>
<organism evidence="3 4">
    <name type="scientific">Helobdella robusta</name>
    <name type="common">Californian leech</name>
    <dbReference type="NCBI Taxonomy" id="6412"/>
    <lineage>
        <taxon>Eukaryota</taxon>
        <taxon>Metazoa</taxon>
        <taxon>Spiralia</taxon>
        <taxon>Lophotrochozoa</taxon>
        <taxon>Annelida</taxon>
        <taxon>Clitellata</taxon>
        <taxon>Hirudinea</taxon>
        <taxon>Rhynchobdellida</taxon>
        <taxon>Glossiphoniidae</taxon>
        <taxon>Helobdella</taxon>
    </lineage>
</organism>
<feature type="chain" id="PRO_5010981160" description="Secreted protein" evidence="1">
    <location>
        <begin position="18"/>
        <end position="85"/>
    </location>
</feature>
<gene>
    <name evidence="3" type="primary">20216397</name>
    <name evidence="2" type="ORF">HELRODRAFT_84879</name>
</gene>
<dbReference type="EnsemblMetazoa" id="HelroT84879">
    <property type="protein sequence ID" value="HelroP84879"/>
    <property type="gene ID" value="HelroG84879"/>
</dbReference>
<dbReference type="GeneID" id="20216397"/>
<reference evidence="3" key="3">
    <citation type="submission" date="2015-06" db="UniProtKB">
        <authorList>
            <consortium name="EnsemblMetazoa"/>
        </authorList>
    </citation>
    <scope>IDENTIFICATION</scope>
</reference>
<accession>T1G5Q0</accession>
<proteinExistence type="predicted"/>
<protein>
    <recommendedName>
        <fullName evidence="5">Secreted protein</fullName>
    </recommendedName>
</protein>
<dbReference type="EMBL" id="KB097222">
    <property type="protein sequence ID" value="ESN98086.1"/>
    <property type="molecule type" value="Genomic_DNA"/>
</dbReference>
<sequence>MFLLLLCYCFLNVDVLTEEFVGLVNIISFDFRCSDYSDFRCFGYSDFRCFGCSDFRCFGYSDFRCFEYSDFRYSGYSDCFGCYSD</sequence>
<keyword evidence="1" id="KW-0732">Signal</keyword>
<dbReference type="InParanoid" id="T1G5Q0"/>
<dbReference type="CTD" id="20216397"/>
<dbReference type="EMBL" id="AMQM01006014">
    <property type="status" value="NOT_ANNOTATED_CDS"/>
    <property type="molecule type" value="Genomic_DNA"/>
</dbReference>
<evidence type="ECO:0000313" key="4">
    <source>
        <dbReference type="Proteomes" id="UP000015101"/>
    </source>
</evidence>
<evidence type="ECO:0000313" key="2">
    <source>
        <dbReference type="EMBL" id="ESN98086.1"/>
    </source>
</evidence>
<dbReference type="Proteomes" id="UP000015101">
    <property type="component" value="Unassembled WGS sequence"/>
</dbReference>
<keyword evidence="4" id="KW-1185">Reference proteome</keyword>
<dbReference type="HOGENOM" id="CLU_2515136_0_0_1"/>
<reference evidence="4" key="1">
    <citation type="submission" date="2012-12" db="EMBL/GenBank/DDBJ databases">
        <authorList>
            <person name="Hellsten U."/>
            <person name="Grimwood J."/>
            <person name="Chapman J.A."/>
            <person name="Shapiro H."/>
            <person name="Aerts A."/>
            <person name="Otillar R.P."/>
            <person name="Terry A.Y."/>
            <person name="Boore J.L."/>
            <person name="Simakov O."/>
            <person name="Marletaz F."/>
            <person name="Cho S.-J."/>
            <person name="Edsinger-Gonzales E."/>
            <person name="Havlak P."/>
            <person name="Kuo D.-H."/>
            <person name="Larsson T."/>
            <person name="Lv J."/>
            <person name="Arendt D."/>
            <person name="Savage R."/>
            <person name="Osoegawa K."/>
            <person name="de Jong P."/>
            <person name="Lindberg D.R."/>
            <person name="Seaver E.C."/>
            <person name="Weisblat D.A."/>
            <person name="Putnam N.H."/>
            <person name="Grigoriev I.V."/>
            <person name="Rokhsar D.S."/>
        </authorList>
    </citation>
    <scope>NUCLEOTIDE SEQUENCE</scope>
</reference>
<evidence type="ECO:0000313" key="3">
    <source>
        <dbReference type="EnsemblMetazoa" id="HelroP84879"/>
    </source>
</evidence>
<dbReference type="KEGG" id="hro:HELRODRAFT_84879"/>
<dbReference type="RefSeq" id="XP_009023717.1">
    <property type="nucleotide sequence ID" value="XM_009025469.1"/>
</dbReference>
<reference evidence="2 4" key="2">
    <citation type="journal article" date="2013" name="Nature">
        <title>Insights into bilaterian evolution from three spiralian genomes.</title>
        <authorList>
            <person name="Simakov O."/>
            <person name="Marletaz F."/>
            <person name="Cho S.J."/>
            <person name="Edsinger-Gonzales E."/>
            <person name="Havlak P."/>
            <person name="Hellsten U."/>
            <person name="Kuo D.H."/>
            <person name="Larsson T."/>
            <person name="Lv J."/>
            <person name="Arendt D."/>
            <person name="Savage R."/>
            <person name="Osoegawa K."/>
            <person name="de Jong P."/>
            <person name="Grimwood J."/>
            <person name="Chapman J.A."/>
            <person name="Shapiro H."/>
            <person name="Aerts A."/>
            <person name="Otillar R.P."/>
            <person name="Terry A.Y."/>
            <person name="Boore J.L."/>
            <person name="Grigoriev I.V."/>
            <person name="Lindberg D.R."/>
            <person name="Seaver E.C."/>
            <person name="Weisblat D.A."/>
            <person name="Putnam N.H."/>
            <person name="Rokhsar D.S."/>
        </authorList>
    </citation>
    <scope>NUCLEOTIDE SEQUENCE</scope>
</reference>
<dbReference type="AlphaFoldDB" id="T1G5Q0"/>